<comment type="caution">
    <text evidence="1">The sequence shown here is derived from an EMBL/GenBank/DDBJ whole genome shotgun (WGS) entry which is preliminary data.</text>
</comment>
<dbReference type="EMBL" id="DYXB01000007">
    <property type="protein sequence ID" value="HJF09238.1"/>
    <property type="molecule type" value="Genomic_DNA"/>
</dbReference>
<reference evidence="1" key="2">
    <citation type="submission" date="2021-09" db="EMBL/GenBank/DDBJ databases">
        <authorList>
            <person name="Gilroy R."/>
        </authorList>
    </citation>
    <scope>NUCLEOTIDE SEQUENCE</scope>
    <source>
        <strain evidence="1">CHK194-22301</strain>
    </source>
</reference>
<dbReference type="Proteomes" id="UP000784793">
    <property type="component" value="Unassembled WGS sequence"/>
</dbReference>
<accession>A0A921FGK7</accession>
<reference evidence="1" key="1">
    <citation type="journal article" date="2021" name="PeerJ">
        <title>Extensive microbial diversity within the chicken gut microbiome revealed by metagenomics and culture.</title>
        <authorList>
            <person name="Gilroy R."/>
            <person name="Ravi A."/>
            <person name="Getino M."/>
            <person name="Pursley I."/>
            <person name="Horton D.L."/>
            <person name="Alikhan N.F."/>
            <person name="Baker D."/>
            <person name="Gharbi K."/>
            <person name="Hall N."/>
            <person name="Watson M."/>
            <person name="Adriaenssens E.M."/>
            <person name="Foster-Nyarko E."/>
            <person name="Jarju S."/>
            <person name="Secka A."/>
            <person name="Antonio M."/>
            <person name="Oren A."/>
            <person name="Chaudhuri R.R."/>
            <person name="La Ragione R."/>
            <person name="Hildebrand F."/>
            <person name="Pallen M.J."/>
        </authorList>
    </citation>
    <scope>NUCLEOTIDE SEQUENCE</scope>
    <source>
        <strain evidence="1">CHK194-22301</strain>
    </source>
</reference>
<sequence>MNSQLSNVNQLIIKTIKESFEREFVSKLIKNIGLPSAEFLFKYEFNRKFGTYGELWDGKPNEYIDTNKISQILNKCGVSKKEYDALYHLTGEARVKVLAELQNDVVVGIPWQITPDELLKEHN</sequence>
<evidence type="ECO:0000313" key="1">
    <source>
        <dbReference type="EMBL" id="HJF09238.1"/>
    </source>
</evidence>
<evidence type="ECO:0000313" key="2">
    <source>
        <dbReference type="Proteomes" id="UP000784793"/>
    </source>
</evidence>
<protein>
    <submittedName>
        <fullName evidence="1">Uncharacterized protein</fullName>
    </submittedName>
</protein>
<dbReference type="AlphaFoldDB" id="A0A921FGK7"/>
<name>A0A921FGK7_9LACO</name>
<gene>
    <name evidence="1" type="ORF">K8V23_00300</name>
</gene>
<proteinExistence type="predicted"/>
<organism evidence="1 2">
    <name type="scientific">Lactobacillus crispatus</name>
    <dbReference type="NCBI Taxonomy" id="47770"/>
    <lineage>
        <taxon>Bacteria</taxon>
        <taxon>Bacillati</taxon>
        <taxon>Bacillota</taxon>
        <taxon>Bacilli</taxon>
        <taxon>Lactobacillales</taxon>
        <taxon>Lactobacillaceae</taxon>
        <taxon>Lactobacillus</taxon>
    </lineage>
</organism>